<organism evidence="4 5">
    <name type="scientific">Thelonectria olida</name>
    <dbReference type="NCBI Taxonomy" id="1576542"/>
    <lineage>
        <taxon>Eukaryota</taxon>
        <taxon>Fungi</taxon>
        <taxon>Dikarya</taxon>
        <taxon>Ascomycota</taxon>
        <taxon>Pezizomycotina</taxon>
        <taxon>Sordariomycetes</taxon>
        <taxon>Hypocreomycetidae</taxon>
        <taxon>Hypocreales</taxon>
        <taxon>Nectriaceae</taxon>
        <taxon>Thelonectria</taxon>
    </lineage>
</organism>
<dbReference type="InterPro" id="IPR036864">
    <property type="entry name" value="Zn2-C6_fun-type_DNA-bd_sf"/>
</dbReference>
<keyword evidence="2" id="KW-0539">Nucleus</keyword>
<dbReference type="GO" id="GO:0008270">
    <property type="term" value="F:zinc ion binding"/>
    <property type="evidence" value="ECO:0007669"/>
    <property type="project" value="InterPro"/>
</dbReference>
<dbReference type="GO" id="GO:0005634">
    <property type="term" value="C:nucleus"/>
    <property type="evidence" value="ECO:0007669"/>
    <property type="project" value="UniProtKB-SubCell"/>
</dbReference>
<gene>
    <name evidence="4" type="ORF">B0T10DRAFT_447866</name>
</gene>
<dbReference type="PANTHER" id="PTHR37534">
    <property type="entry name" value="TRANSCRIPTIONAL ACTIVATOR PROTEIN UGA3"/>
    <property type="match status" value="1"/>
</dbReference>
<dbReference type="EMBL" id="JAGPYM010000031">
    <property type="protein sequence ID" value="KAH6877093.1"/>
    <property type="molecule type" value="Genomic_DNA"/>
</dbReference>
<accession>A0A9P9AJD5</accession>
<keyword evidence="5" id="KW-1185">Reference proteome</keyword>
<dbReference type="GO" id="GO:0045944">
    <property type="term" value="P:positive regulation of transcription by RNA polymerase II"/>
    <property type="evidence" value="ECO:0007669"/>
    <property type="project" value="TreeGrafter"/>
</dbReference>
<comment type="subcellular location">
    <subcellularLocation>
        <location evidence="1">Nucleus</location>
    </subcellularLocation>
</comment>
<dbReference type="InterPro" id="IPR021858">
    <property type="entry name" value="Fun_TF"/>
</dbReference>
<sequence>MPRRPSADRSGPVRRRTRTGCLTCRSRKVKCDEQKPHCRNCSSRGLVCERNVQLKWESEFVARGLAFGREGAWSKDGKPAQTGPVTQHADMFLRTPNISSYHFVNLSLSDFEPDPAERMEYLAEYPRPGLEIAKANRRFASAHLSPHISPYPTFMGFDSSLLEYYLSRLCPLTVPSAGVTSPFASLVIPLFASGGRDYILMSVMALAARHRSLTDPKWTRVAMSLKGRVLTAVRQLLESSEMATDVVSDSQIPVAMMFLCLDEILDNCDHRWVIHLRAGQDFIRHRRRLLPSSSDDDENGQLVRFSERFFAYQDVISRTACGNAPIFGLEYWQSADRRGYDIWTGCSSTLTSIIFRITELARARDRENVSVDVLARDAEVLGQESSSFDIRSAVIGLDDTLIRSEYLKKASVELYYYCLVDDDTPASPRASNLVKQILQETMDLVVLGCVSGLMFPLFTAAVELDPLDDEESYENLMTGEFVSGRRLVLEILDAMSGVALANVERTAAVIRKVWRMRDLDLHDDHESRLVDVKQNDWSRYVNPYSLNISLA</sequence>
<dbReference type="Pfam" id="PF00172">
    <property type="entry name" value="Zn_clus"/>
    <property type="match status" value="1"/>
</dbReference>
<reference evidence="4 5" key="1">
    <citation type="journal article" date="2021" name="Nat. Commun.">
        <title>Genetic determinants of endophytism in the Arabidopsis root mycobiome.</title>
        <authorList>
            <person name="Mesny F."/>
            <person name="Miyauchi S."/>
            <person name="Thiergart T."/>
            <person name="Pickel B."/>
            <person name="Atanasova L."/>
            <person name="Karlsson M."/>
            <person name="Huettel B."/>
            <person name="Barry K.W."/>
            <person name="Haridas S."/>
            <person name="Chen C."/>
            <person name="Bauer D."/>
            <person name="Andreopoulos W."/>
            <person name="Pangilinan J."/>
            <person name="LaButti K."/>
            <person name="Riley R."/>
            <person name="Lipzen A."/>
            <person name="Clum A."/>
            <person name="Drula E."/>
            <person name="Henrissat B."/>
            <person name="Kohler A."/>
            <person name="Grigoriev I.V."/>
            <person name="Martin F.M."/>
            <person name="Hacquard S."/>
        </authorList>
    </citation>
    <scope>NUCLEOTIDE SEQUENCE [LARGE SCALE GENOMIC DNA]</scope>
    <source>
        <strain evidence="4 5">MPI-CAGE-CH-0241</strain>
    </source>
</reference>
<comment type="caution">
    <text evidence="4">The sequence shown here is derived from an EMBL/GenBank/DDBJ whole genome shotgun (WGS) entry which is preliminary data.</text>
</comment>
<dbReference type="CDD" id="cd00067">
    <property type="entry name" value="GAL4"/>
    <property type="match status" value="1"/>
</dbReference>
<dbReference type="PRINTS" id="PR00755">
    <property type="entry name" value="AFLATOXINBRP"/>
</dbReference>
<name>A0A9P9AJD5_9HYPO</name>
<evidence type="ECO:0000256" key="1">
    <source>
        <dbReference type="ARBA" id="ARBA00004123"/>
    </source>
</evidence>
<dbReference type="SUPFAM" id="SSF57701">
    <property type="entry name" value="Zn2/Cys6 DNA-binding domain"/>
    <property type="match status" value="1"/>
</dbReference>
<dbReference type="OrthoDB" id="5069333at2759"/>
<dbReference type="Pfam" id="PF11951">
    <property type="entry name" value="Fungal_trans_2"/>
    <property type="match status" value="1"/>
</dbReference>
<dbReference type="GO" id="GO:0000981">
    <property type="term" value="F:DNA-binding transcription factor activity, RNA polymerase II-specific"/>
    <property type="evidence" value="ECO:0007669"/>
    <property type="project" value="InterPro"/>
</dbReference>
<dbReference type="GO" id="GO:0000976">
    <property type="term" value="F:transcription cis-regulatory region binding"/>
    <property type="evidence" value="ECO:0007669"/>
    <property type="project" value="TreeGrafter"/>
</dbReference>
<dbReference type="Gene3D" id="4.10.240.10">
    <property type="entry name" value="Zn(2)-C6 fungal-type DNA-binding domain"/>
    <property type="match status" value="1"/>
</dbReference>
<evidence type="ECO:0000313" key="4">
    <source>
        <dbReference type="EMBL" id="KAH6877093.1"/>
    </source>
</evidence>
<dbReference type="PROSITE" id="PS00463">
    <property type="entry name" value="ZN2_CY6_FUNGAL_1"/>
    <property type="match status" value="1"/>
</dbReference>
<evidence type="ECO:0000256" key="2">
    <source>
        <dbReference type="ARBA" id="ARBA00023242"/>
    </source>
</evidence>
<feature type="domain" description="Zn(2)-C6 fungal-type" evidence="3">
    <location>
        <begin position="20"/>
        <end position="48"/>
    </location>
</feature>
<evidence type="ECO:0000259" key="3">
    <source>
        <dbReference type="PROSITE" id="PS50048"/>
    </source>
</evidence>
<protein>
    <submittedName>
        <fullName evidence="4">Fungal-specific transcription factor domain-containing protein</fullName>
    </submittedName>
</protein>
<dbReference type="SMART" id="SM00066">
    <property type="entry name" value="GAL4"/>
    <property type="match status" value="1"/>
</dbReference>
<proteinExistence type="predicted"/>
<dbReference type="PROSITE" id="PS50048">
    <property type="entry name" value="ZN2_CY6_FUNGAL_2"/>
    <property type="match status" value="1"/>
</dbReference>
<dbReference type="InterPro" id="IPR001138">
    <property type="entry name" value="Zn2Cys6_DnaBD"/>
</dbReference>
<dbReference type="PANTHER" id="PTHR37534:SF49">
    <property type="entry name" value="LYSINE BIOSYNTHESIS REGULATORY PROTEIN LYS14"/>
    <property type="match status" value="1"/>
</dbReference>
<dbReference type="Proteomes" id="UP000777438">
    <property type="component" value="Unassembled WGS sequence"/>
</dbReference>
<evidence type="ECO:0000313" key="5">
    <source>
        <dbReference type="Proteomes" id="UP000777438"/>
    </source>
</evidence>
<dbReference type="AlphaFoldDB" id="A0A9P9AJD5"/>